<protein>
    <submittedName>
        <fullName evidence="1">Uncharacterized protein</fullName>
    </submittedName>
</protein>
<name>A0A645E8Y7_9ZZZZ</name>
<accession>A0A645E8Y7</accession>
<dbReference type="EMBL" id="VSSQ01044080">
    <property type="protein sequence ID" value="MPM97869.1"/>
    <property type="molecule type" value="Genomic_DNA"/>
</dbReference>
<sequence length="43" mass="4496">MIEPSPIVTPGNIETNSPIQTFFSIITGLEYSGLDLGGVNGES</sequence>
<proteinExistence type="predicted"/>
<organism evidence="1">
    <name type="scientific">bioreactor metagenome</name>
    <dbReference type="NCBI Taxonomy" id="1076179"/>
    <lineage>
        <taxon>unclassified sequences</taxon>
        <taxon>metagenomes</taxon>
        <taxon>ecological metagenomes</taxon>
    </lineage>
</organism>
<reference evidence="1" key="1">
    <citation type="submission" date="2019-08" db="EMBL/GenBank/DDBJ databases">
        <authorList>
            <person name="Kucharzyk K."/>
            <person name="Murdoch R.W."/>
            <person name="Higgins S."/>
            <person name="Loffler F."/>
        </authorList>
    </citation>
    <scope>NUCLEOTIDE SEQUENCE</scope>
</reference>
<comment type="caution">
    <text evidence="1">The sequence shown here is derived from an EMBL/GenBank/DDBJ whole genome shotgun (WGS) entry which is preliminary data.</text>
</comment>
<dbReference type="AlphaFoldDB" id="A0A645E8Y7"/>
<evidence type="ECO:0000313" key="1">
    <source>
        <dbReference type="EMBL" id="MPM97869.1"/>
    </source>
</evidence>
<gene>
    <name evidence="1" type="ORF">SDC9_145049</name>
</gene>